<proteinExistence type="predicted"/>
<dbReference type="InterPro" id="IPR025132">
    <property type="entry name" value="DUF4058"/>
</dbReference>
<evidence type="ECO:0000313" key="2">
    <source>
        <dbReference type="Proteomes" id="UP000177870"/>
    </source>
</evidence>
<organism evidence="1 2">
    <name type="scientific">Moorena producens PAL-8-15-08-1</name>
    <dbReference type="NCBI Taxonomy" id="1458985"/>
    <lineage>
        <taxon>Bacteria</taxon>
        <taxon>Bacillati</taxon>
        <taxon>Cyanobacteriota</taxon>
        <taxon>Cyanophyceae</taxon>
        <taxon>Coleofasciculales</taxon>
        <taxon>Coleofasciculaceae</taxon>
        <taxon>Moorena</taxon>
    </lineage>
</organism>
<dbReference type="KEGG" id="mpro:BJP34_29475"/>
<protein>
    <recommendedName>
        <fullName evidence="3">DUF4058 domain-containing protein</fullName>
    </recommendedName>
</protein>
<sequence>MPSPFPGMNPYLEDSAYWSSVHHWLITEIARLLNQELAPKYVVAVEVRIYETSGEKSTLIGIPDNVIAKSSENTIRAPESNVAVAVPPTEPLTIELALTETIKQGYLEVRKVGTGKVVTAIEIISPINKNVGEGRKKYENQRQLILNSKTNFVEIDLLRQGNSLINLNQNIERDYHILVSPSNQRPQAYLYAFNLQDVIPVFPLPLSPEDSEISLDLQRILHQVYDQGRYDLMIDYKQKIIPALSKADASWVENILKNKDEVKKTLN</sequence>
<name>A0A1D8U000_9CYAN</name>
<gene>
    <name evidence="1" type="ORF">BJP34_29475</name>
</gene>
<evidence type="ECO:0008006" key="3">
    <source>
        <dbReference type="Google" id="ProtNLM"/>
    </source>
</evidence>
<dbReference type="OrthoDB" id="517639at2"/>
<reference evidence="2" key="1">
    <citation type="submission" date="2016-10" db="EMBL/GenBank/DDBJ databases">
        <title>Comparative genomics uncovers the prolific and rare metabolic potential of the cyanobacterial genus Moorea.</title>
        <authorList>
            <person name="Leao T."/>
            <person name="Castelao G."/>
            <person name="Korobeynikov A."/>
            <person name="Monroe E.A."/>
            <person name="Podell S."/>
            <person name="Glukhov E."/>
            <person name="Allen E."/>
            <person name="Gerwick W.H."/>
            <person name="Gerwick L."/>
        </authorList>
    </citation>
    <scope>NUCLEOTIDE SEQUENCE [LARGE SCALE GENOMIC DNA]</scope>
    <source>
        <strain evidence="2">PAL-8-15-08-1</strain>
    </source>
</reference>
<dbReference type="STRING" id="1458985.BJP34_29475"/>
<evidence type="ECO:0000313" key="1">
    <source>
        <dbReference type="EMBL" id="AOX03026.1"/>
    </source>
</evidence>
<dbReference type="RefSeq" id="WP_070395419.1">
    <property type="nucleotide sequence ID" value="NZ_CP017599.1"/>
</dbReference>
<dbReference type="EMBL" id="CP017599">
    <property type="protein sequence ID" value="AOX03026.1"/>
    <property type="molecule type" value="Genomic_DNA"/>
</dbReference>
<dbReference type="AlphaFoldDB" id="A0A1D8U000"/>
<dbReference type="Proteomes" id="UP000177870">
    <property type="component" value="Chromosome"/>
</dbReference>
<dbReference type="Pfam" id="PF13267">
    <property type="entry name" value="DUF4058"/>
    <property type="match status" value="1"/>
</dbReference>
<accession>A0A1D8U000</accession>